<accession>A0A6G1S6G2</accession>
<evidence type="ECO:0000256" key="2">
    <source>
        <dbReference type="ARBA" id="ARBA00007203"/>
    </source>
</evidence>
<feature type="compositionally biased region" description="Basic and acidic residues" evidence="9">
    <location>
        <begin position="192"/>
        <end position="213"/>
    </location>
</feature>
<evidence type="ECO:0000256" key="4">
    <source>
        <dbReference type="ARBA" id="ARBA00022664"/>
    </source>
</evidence>
<dbReference type="GO" id="GO:0000398">
    <property type="term" value="P:mRNA splicing, via spliceosome"/>
    <property type="evidence" value="ECO:0007669"/>
    <property type="project" value="UniProtKB-UniRule"/>
</dbReference>
<keyword evidence="7 8" id="KW-0539">Nucleus</keyword>
<dbReference type="EMBL" id="GGYP01001040">
    <property type="protein sequence ID" value="MDE45811.1"/>
    <property type="molecule type" value="Transcribed_RNA"/>
</dbReference>
<dbReference type="Pfam" id="PF11708">
    <property type="entry name" value="Slu7"/>
    <property type="match status" value="1"/>
</dbReference>
<evidence type="ECO:0000256" key="8">
    <source>
        <dbReference type="RuleBase" id="RU367071"/>
    </source>
</evidence>
<dbReference type="PANTHER" id="PTHR12942:SF2">
    <property type="entry name" value="PRE-MRNA-SPLICING FACTOR SLU7"/>
    <property type="match status" value="1"/>
</dbReference>
<comment type="similarity">
    <text evidence="2 8">Belongs to the SLU7 family.</text>
</comment>
<evidence type="ECO:0000259" key="10">
    <source>
        <dbReference type="Pfam" id="PF11708"/>
    </source>
</evidence>
<dbReference type="PANTHER" id="PTHR12942">
    <property type="entry name" value="STEP II SPLICING FACTOR SLU7"/>
    <property type="match status" value="1"/>
</dbReference>
<name>A0A6G1S6G2_9ACAR</name>
<feature type="compositionally biased region" description="Acidic residues" evidence="9">
    <location>
        <begin position="214"/>
        <end position="225"/>
    </location>
</feature>
<comment type="function">
    <text evidence="8">Involved in pre-mRNA splicing.</text>
</comment>
<feature type="compositionally biased region" description="Basic and acidic residues" evidence="9">
    <location>
        <begin position="13"/>
        <end position="48"/>
    </location>
</feature>
<evidence type="ECO:0000256" key="1">
    <source>
        <dbReference type="ARBA" id="ARBA00004123"/>
    </source>
</evidence>
<feature type="region of interest" description="Disordered" evidence="9">
    <location>
        <begin position="1"/>
        <end position="63"/>
    </location>
</feature>
<evidence type="ECO:0000256" key="3">
    <source>
        <dbReference type="ARBA" id="ARBA00021377"/>
    </source>
</evidence>
<dbReference type="InterPro" id="IPR021715">
    <property type="entry name" value="Slu7_dom"/>
</dbReference>
<reference evidence="11" key="1">
    <citation type="submission" date="2018-10" db="EMBL/GenBank/DDBJ databases">
        <title>Transcriptome assembly of Aceria tosichella (Wheat curl mite) Type 2.</title>
        <authorList>
            <person name="Scully E.D."/>
            <person name="Geib S.M."/>
            <person name="Palmer N.A."/>
            <person name="Gupta A.K."/>
            <person name="Sarath G."/>
            <person name="Tatineni S."/>
        </authorList>
    </citation>
    <scope>NUCLEOTIDE SEQUENCE</scope>
    <source>
        <strain evidence="11">LincolnNE</strain>
    </source>
</reference>
<proteinExistence type="inferred from homology"/>
<evidence type="ECO:0000256" key="7">
    <source>
        <dbReference type="ARBA" id="ARBA00023242"/>
    </source>
</evidence>
<keyword evidence="6 8" id="KW-0508">mRNA splicing</keyword>
<comment type="subunit">
    <text evidence="8">Associated with the spliceosome.</text>
</comment>
<protein>
    <recommendedName>
        <fullName evidence="3 8">Pre-mRNA-splicing factor SLU7</fullName>
    </recommendedName>
</protein>
<dbReference type="GO" id="GO:0005681">
    <property type="term" value="C:spliceosomal complex"/>
    <property type="evidence" value="ECO:0007669"/>
    <property type="project" value="UniProtKB-UniRule"/>
</dbReference>
<comment type="subcellular location">
    <subcellularLocation>
        <location evidence="1 8">Nucleus</location>
    </subcellularLocation>
</comment>
<evidence type="ECO:0000256" key="6">
    <source>
        <dbReference type="ARBA" id="ARBA00023187"/>
    </source>
</evidence>
<dbReference type="AlphaFoldDB" id="A0A6G1S6G2"/>
<gene>
    <name evidence="11" type="primary">Slu7</name>
    <name evidence="11" type="ORF">g.10428</name>
</gene>
<feature type="region of interest" description="Disordered" evidence="9">
    <location>
        <begin position="192"/>
        <end position="279"/>
    </location>
</feature>
<evidence type="ECO:0000256" key="5">
    <source>
        <dbReference type="ARBA" id="ARBA00022728"/>
    </source>
</evidence>
<dbReference type="GO" id="GO:0030628">
    <property type="term" value="F:pre-mRNA 3'-splice site binding"/>
    <property type="evidence" value="ECO:0007669"/>
    <property type="project" value="UniProtKB-UniRule"/>
</dbReference>
<evidence type="ECO:0000256" key="9">
    <source>
        <dbReference type="SAM" id="MobiDB-lite"/>
    </source>
</evidence>
<dbReference type="InterPro" id="IPR039974">
    <property type="entry name" value="Splicing_factor_SLU7"/>
</dbReference>
<keyword evidence="5 8" id="KW-0747">Spliceosome</keyword>
<feature type="compositionally biased region" description="Acidic residues" evidence="9">
    <location>
        <begin position="247"/>
        <end position="264"/>
    </location>
</feature>
<feature type="domain" description="Pre-mRNA-splicing factor SLU7" evidence="10">
    <location>
        <begin position="163"/>
        <end position="435"/>
    </location>
</feature>
<keyword evidence="4 8" id="KW-0507">mRNA processing</keyword>
<sequence length="448" mass="50750">MSNSRGTLPISEIIKKGKDLEKSDDDRQVKRSRQEAYKKEKELEEARKAGNAPALVDEDGKDINPHIPQYISSVPFFYNTNHPTLKHQRSLKPGQKHVPINLNLQRGVKIQNATKYRPGACENCGAMTHKKKDCLERPRKLGAKYTNKNIAPDEVILPEIEHSFDSKRDRWSGYHPEMYKQTIEEFNKVEETKRRLKEESLRKEADAVSKAAHDDDESDDDDDSDAGTKNTGGDTANKPQASRETGDVDLNDSLSDDSDDDDEKYADKADMPGTKVDSKQRITVRNLRLREDTAKYLYNLDIDSAYYDPKTRSMRDNPVPAASSSSGKAAAIAQFTGENFVRYTGDVNKINNAQVFAWQAAEKGVDIHLQALPTKTEIIQKEFEINKKEYSERISKYIKHKYGEPEQQARPVSELQLDQSERYVEYTRTGRVLKGPGVAPPTDQKGIN</sequence>
<feature type="compositionally biased region" description="Polar residues" evidence="9">
    <location>
        <begin position="227"/>
        <end position="243"/>
    </location>
</feature>
<organism evidence="11">
    <name type="scientific">Aceria tosichella</name>
    <name type="common">wheat curl mite</name>
    <dbReference type="NCBI Taxonomy" id="561515"/>
    <lineage>
        <taxon>Eukaryota</taxon>
        <taxon>Metazoa</taxon>
        <taxon>Ecdysozoa</taxon>
        <taxon>Arthropoda</taxon>
        <taxon>Chelicerata</taxon>
        <taxon>Arachnida</taxon>
        <taxon>Acari</taxon>
        <taxon>Acariformes</taxon>
        <taxon>Trombidiformes</taxon>
        <taxon>Prostigmata</taxon>
        <taxon>Eupodina</taxon>
        <taxon>Eriophyoidea</taxon>
        <taxon>Eriophyidae</taxon>
        <taxon>Eriophyinae</taxon>
        <taxon>Aceriini</taxon>
        <taxon>Aceria</taxon>
    </lineage>
</organism>
<feature type="compositionally biased region" description="Basic and acidic residues" evidence="9">
    <location>
        <begin position="265"/>
        <end position="279"/>
    </location>
</feature>
<evidence type="ECO:0000313" key="11">
    <source>
        <dbReference type="EMBL" id="MDE45811.1"/>
    </source>
</evidence>